<name>A0A2T5UBV0_9SPHN</name>
<proteinExistence type="predicted"/>
<evidence type="ECO:0000313" key="2">
    <source>
        <dbReference type="EMBL" id="PTW48976.1"/>
    </source>
</evidence>
<dbReference type="Pfam" id="PF13899">
    <property type="entry name" value="Thioredoxin_7"/>
    <property type="match status" value="1"/>
</dbReference>
<dbReference type="AlphaFoldDB" id="A0A2T5UBV0"/>
<keyword evidence="2" id="KW-0413">Isomerase</keyword>
<dbReference type="Proteomes" id="UP000244013">
    <property type="component" value="Unassembled WGS sequence"/>
</dbReference>
<sequence length="175" mass="18743">MMSMRRLAALALLATAVAAPAAPRAKVVAPHVNTTSFEKLPQPLPLPYNESANANAQVAAARARALKTHKRLLIDLGGNWCLDCRLLAGTIDLPEMKRFVDSKFVVVTVDIGRFDKNGQIAAGYGIKGRLKGVPAVLVVDPRTNKLLNAGHETELADARSMGPQALADWLAKWAA</sequence>
<dbReference type="CDD" id="cd02947">
    <property type="entry name" value="TRX_family"/>
    <property type="match status" value="1"/>
</dbReference>
<dbReference type="InterPro" id="IPR036249">
    <property type="entry name" value="Thioredoxin-like_sf"/>
</dbReference>
<evidence type="ECO:0000256" key="1">
    <source>
        <dbReference type="SAM" id="SignalP"/>
    </source>
</evidence>
<feature type="chain" id="PRO_5015580309" evidence="1">
    <location>
        <begin position="22"/>
        <end position="175"/>
    </location>
</feature>
<gene>
    <name evidence="2" type="ORF">C8J25_101477</name>
</gene>
<feature type="signal peptide" evidence="1">
    <location>
        <begin position="1"/>
        <end position="21"/>
    </location>
</feature>
<reference evidence="2 3" key="1">
    <citation type="submission" date="2018-04" db="EMBL/GenBank/DDBJ databases">
        <title>Genomic Encyclopedia of Type Strains, Phase III (KMG-III): the genomes of soil and plant-associated and newly described type strains.</title>
        <authorList>
            <person name="Whitman W."/>
        </authorList>
    </citation>
    <scope>NUCLEOTIDE SEQUENCE [LARGE SCALE GENOMIC DNA]</scope>
    <source>
        <strain evidence="2 3">MA-olki</strain>
    </source>
</reference>
<dbReference type="SUPFAM" id="SSF52833">
    <property type="entry name" value="Thioredoxin-like"/>
    <property type="match status" value="1"/>
</dbReference>
<organism evidence="2 3">
    <name type="scientific">Sphingomonas faeni</name>
    <dbReference type="NCBI Taxonomy" id="185950"/>
    <lineage>
        <taxon>Bacteria</taxon>
        <taxon>Pseudomonadati</taxon>
        <taxon>Pseudomonadota</taxon>
        <taxon>Alphaproteobacteria</taxon>
        <taxon>Sphingomonadales</taxon>
        <taxon>Sphingomonadaceae</taxon>
        <taxon>Sphingomonas</taxon>
    </lineage>
</organism>
<comment type="caution">
    <text evidence="2">The sequence shown here is derived from an EMBL/GenBank/DDBJ whole genome shotgun (WGS) entry which is preliminary data.</text>
</comment>
<dbReference type="Gene3D" id="3.40.30.10">
    <property type="entry name" value="Glutaredoxin"/>
    <property type="match status" value="1"/>
</dbReference>
<dbReference type="EMBL" id="QAYE01000001">
    <property type="protein sequence ID" value="PTW48976.1"/>
    <property type="molecule type" value="Genomic_DNA"/>
</dbReference>
<evidence type="ECO:0000313" key="3">
    <source>
        <dbReference type="Proteomes" id="UP000244013"/>
    </source>
</evidence>
<protein>
    <submittedName>
        <fullName evidence="2">Thiol-disulfide isomerase/thioredoxin</fullName>
    </submittedName>
</protein>
<dbReference type="GO" id="GO:0016853">
    <property type="term" value="F:isomerase activity"/>
    <property type="evidence" value="ECO:0007669"/>
    <property type="project" value="UniProtKB-KW"/>
</dbReference>
<keyword evidence="1" id="KW-0732">Signal</keyword>
<accession>A0A2T5UBV0</accession>